<comment type="caution">
    <text evidence="8">The sequence shown here is derived from an EMBL/GenBank/DDBJ whole genome shotgun (WGS) entry which is preliminary data.</text>
</comment>
<dbReference type="InterPro" id="IPR018076">
    <property type="entry name" value="T2SS_GspF_dom"/>
</dbReference>
<dbReference type="PANTHER" id="PTHR35402:SF1">
    <property type="entry name" value="TYPE II SECRETION SYSTEM PROTEIN GSPF DOMAIN-CONTAINING PROTEIN"/>
    <property type="match status" value="1"/>
</dbReference>
<dbReference type="Proteomes" id="UP000716004">
    <property type="component" value="Unassembled WGS sequence"/>
</dbReference>
<dbReference type="InterPro" id="IPR042094">
    <property type="entry name" value="T2SS_GspF_sf"/>
</dbReference>
<feature type="transmembrane region" description="Helical" evidence="6">
    <location>
        <begin position="256"/>
        <end position="272"/>
    </location>
</feature>
<dbReference type="Proteomes" id="UP000750197">
    <property type="component" value="Unassembled WGS sequence"/>
</dbReference>
<proteinExistence type="predicted"/>
<reference evidence="8" key="1">
    <citation type="submission" date="2021-04" db="EMBL/GenBank/DDBJ databases">
        <title>Genomic insights into ecological role and evolution of a novel Thermoplasmata order Candidatus Sysuiplasmatales.</title>
        <authorList>
            <person name="Yuan Y."/>
        </authorList>
    </citation>
    <scope>NUCLEOTIDE SEQUENCE</scope>
    <source>
        <strain evidence="9">TUT19-bin139</strain>
        <strain evidence="8">YP2-bin.285</strain>
    </source>
</reference>
<evidence type="ECO:0000256" key="2">
    <source>
        <dbReference type="ARBA" id="ARBA00022475"/>
    </source>
</evidence>
<sequence length="273" mass="29718">MFIFLMVGILGASNNTNYFGLSFLDWIVLALAAMTGPYGMYASVQVRKITQIEERIPDFLRDVAEAGRFGMTLAQAILMASSGKYGKLTPEIRRMASQIDWGIPATEAIRMFSERMNSTLITRISNIIIKASDAGGNVSDVLNMVAHDARERILDRKERTIAMSTYMVVIYISFAVFLATIFILEATFIPEIKKAGTQLQNAGGVLTTSGISQVNVLAIGPVTLAFYIAVIVHAAGDGIMAGVIQDGRITNGMRHSALMLLIGFVFMHLLLGV</sequence>
<dbReference type="AlphaFoldDB" id="A0A8J7YKX0"/>
<evidence type="ECO:0000313" key="8">
    <source>
        <dbReference type="EMBL" id="MBX8632507.1"/>
    </source>
</evidence>
<evidence type="ECO:0000313" key="9">
    <source>
        <dbReference type="EMBL" id="MBX8643293.1"/>
    </source>
</evidence>
<dbReference type="Gene3D" id="1.20.81.30">
    <property type="entry name" value="Type II secretion system (T2SS), domain F"/>
    <property type="match status" value="1"/>
</dbReference>
<keyword evidence="5 6" id="KW-0472">Membrane</keyword>
<gene>
    <name evidence="8" type="ORF">J9259_08360</name>
    <name evidence="9" type="ORF">KIY12_00975</name>
</gene>
<organism evidence="8 10">
    <name type="scientific">Candidatus Sysuiplasma superficiale</name>
    <dbReference type="NCBI Taxonomy" id="2823368"/>
    <lineage>
        <taxon>Archaea</taxon>
        <taxon>Methanobacteriati</taxon>
        <taxon>Thermoplasmatota</taxon>
        <taxon>Thermoplasmata</taxon>
        <taxon>Candidatus Sysuiplasmatales</taxon>
        <taxon>Candidatus Sysuiplasmataceae</taxon>
        <taxon>Candidatus Sysuiplasma</taxon>
    </lineage>
</organism>
<dbReference type="GO" id="GO:0005886">
    <property type="term" value="C:plasma membrane"/>
    <property type="evidence" value="ECO:0007669"/>
    <property type="project" value="UniProtKB-SubCell"/>
</dbReference>
<comment type="subcellular location">
    <subcellularLocation>
        <location evidence="1">Cell membrane</location>
        <topology evidence="1">Multi-pass membrane protein</topology>
    </subcellularLocation>
</comment>
<name>A0A8J7YKX0_9ARCH</name>
<evidence type="ECO:0000259" key="7">
    <source>
        <dbReference type="Pfam" id="PF00482"/>
    </source>
</evidence>
<protein>
    <submittedName>
        <fullName evidence="8">Type II secretion system F family protein</fullName>
    </submittedName>
</protein>
<keyword evidence="3 6" id="KW-0812">Transmembrane</keyword>
<evidence type="ECO:0000256" key="6">
    <source>
        <dbReference type="SAM" id="Phobius"/>
    </source>
</evidence>
<feature type="domain" description="Type II secretion system protein GspF" evidence="7">
    <location>
        <begin position="59"/>
        <end position="184"/>
    </location>
</feature>
<evidence type="ECO:0000256" key="3">
    <source>
        <dbReference type="ARBA" id="ARBA00022692"/>
    </source>
</evidence>
<feature type="transmembrane region" description="Helical" evidence="6">
    <location>
        <begin position="160"/>
        <end position="184"/>
    </location>
</feature>
<dbReference type="Pfam" id="PF00482">
    <property type="entry name" value="T2SSF"/>
    <property type="match status" value="1"/>
</dbReference>
<feature type="transmembrane region" description="Helical" evidence="6">
    <location>
        <begin position="20"/>
        <end position="41"/>
    </location>
</feature>
<evidence type="ECO:0000256" key="5">
    <source>
        <dbReference type="ARBA" id="ARBA00023136"/>
    </source>
</evidence>
<evidence type="ECO:0000256" key="4">
    <source>
        <dbReference type="ARBA" id="ARBA00022989"/>
    </source>
</evidence>
<keyword evidence="2" id="KW-1003">Cell membrane</keyword>
<keyword evidence="4 6" id="KW-1133">Transmembrane helix</keyword>
<dbReference type="PANTHER" id="PTHR35402">
    <property type="entry name" value="INTEGRAL MEMBRANE PROTEIN-RELATED"/>
    <property type="match status" value="1"/>
</dbReference>
<dbReference type="EMBL" id="JAGVSJ010000031">
    <property type="protein sequence ID" value="MBX8632507.1"/>
    <property type="molecule type" value="Genomic_DNA"/>
</dbReference>
<evidence type="ECO:0000313" key="10">
    <source>
        <dbReference type="Proteomes" id="UP000716004"/>
    </source>
</evidence>
<evidence type="ECO:0000256" key="1">
    <source>
        <dbReference type="ARBA" id="ARBA00004651"/>
    </source>
</evidence>
<dbReference type="InterPro" id="IPR056569">
    <property type="entry name" value="ArlJ-like"/>
</dbReference>
<accession>A0A8J7YKX0</accession>
<dbReference type="EMBL" id="JAHEAC010000003">
    <property type="protein sequence ID" value="MBX8643293.1"/>
    <property type="molecule type" value="Genomic_DNA"/>
</dbReference>